<name>A0AAU0UP90_9FIRM</name>
<dbReference type="PANTHER" id="PTHR43245">
    <property type="entry name" value="BIFUNCTIONAL POLYMYXIN RESISTANCE PROTEIN ARNA"/>
    <property type="match status" value="1"/>
</dbReference>
<organism evidence="2 3">
    <name type="scientific">Metallumcola ferriviriculae</name>
    <dbReference type="NCBI Taxonomy" id="3039180"/>
    <lineage>
        <taxon>Bacteria</taxon>
        <taxon>Bacillati</taxon>
        <taxon>Bacillota</taxon>
        <taxon>Clostridia</taxon>
        <taxon>Neomoorellales</taxon>
        <taxon>Desulfitibacteraceae</taxon>
        <taxon>Metallumcola</taxon>
    </lineage>
</organism>
<reference evidence="2 3" key="1">
    <citation type="submission" date="2023-04" db="EMBL/GenBank/DDBJ databases">
        <authorList>
            <person name="Hsu D."/>
        </authorList>
    </citation>
    <scope>NUCLEOTIDE SEQUENCE [LARGE SCALE GENOMIC DNA]</scope>
    <source>
        <strain evidence="2 3">MK1</strain>
    </source>
</reference>
<dbReference type="EMBL" id="CP121694">
    <property type="protein sequence ID" value="WRO22750.1"/>
    <property type="molecule type" value="Genomic_DNA"/>
</dbReference>
<dbReference type="InterPro" id="IPR050177">
    <property type="entry name" value="Lipid_A_modif_metabolic_enz"/>
</dbReference>
<dbReference type="Proteomes" id="UP001329915">
    <property type="component" value="Chromosome"/>
</dbReference>
<accession>A0AAU0UP90</accession>
<sequence length="284" mass="32881">MKRVLITGKNSYIGTSFENWLMREPDKYKVDTVDMKDGSWKEKDFSQYDVVFHVAGIAHVSSDPKMEDLYYKVNRDLTIETAEKAKAEGVKQFIFMSSIIVYGDSSSKRIIDKNTVPTPSNFYGNSKLQAEEGIKHLESDDFKTVVLRPPMIYGKGSKGNYPRLANMAKKIAVFPDFDNERSMLHIDNLCEFIKVMIEHEESGLYFPQNKDYVKTSELVSTIAEVHGKKIWMISWMNWLIRMMFGIGVVNKVFGNLVYEKSMSDYDKANYRIRSFRESIELTEK</sequence>
<evidence type="ECO:0000313" key="3">
    <source>
        <dbReference type="Proteomes" id="UP001329915"/>
    </source>
</evidence>
<dbReference type="RefSeq" id="WP_366922147.1">
    <property type="nucleotide sequence ID" value="NZ_CP121694.1"/>
</dbReference>
<dbReference type="SUPFAM" id="SSF51735">
    <property type="entry name" value="NAD(P)-binding Rossmann-fold domains"/>
    <property type="match status" value="1"/>
</dbReference>
<dbReference type="InterPro" id="IPR036291">
    <property type="entry name" value="NAD(P)-bd_dom_sf"/>
</dbReference>
<proteinExistence type="predicted"/>
<dbReference type="Gene3D" id="3.40.50.720">
    <property type="entry name" value="NAD(P)-binding Rossmann-like Domain"/>
    <property type="match status" value="1"/>
</dbReference>
<keyword evidence="3" id="KW-1185">Reference proteome</keyword>
<feature type="domain" description="NAD-dependent epimerase/dehydratase" evidence="1">
    <location>
        <begin position="4"/>
        <end position="202"/>
    </location>
</feature>
<dbReference type="InterPro" id="IPR001509">
    <property type="entry name" value="Epimerase_deHydtase"/>
</dbReference>
<dbReference type="PANTHER" id="PTHR43245:SF58">
    <property type="entry name" value="BLL5923 PROTEIN"/>
    <property type="match status" value="1"/>
</dbReference>
<evidence type="ECO:0000259" key="1">
    <source>
        <dbReference type="Pfam" id="PF01370"/>
    </source>
</evidence>
<dbReference type="KEGG" id="dbc:MFMK1_002589"/>
<protein>
    <submittedName>
        <fullName evidence="2">NAD-dependent epimerase/dehydratase family protein</fullName>
    </submittedName>
</protein>
<dbReference type="AlphaFoldDB" id="A0AAU0UP90"/>
<gene>
    <name evidence="2" type="ORF">MFMK1_002589</name>
</gene>
<evidence type="ECO:0000313" key="2">
    <source>
        <dbReference type="EMBL" id="WRO22750.1"/>
    </source>
</evidence>
<dbReference type="Pfam" id="PF01370">
    <property type="entry name" value="Epimerase"/>
    <property type="match status" value="1"/>
</dbReference>